<dbReference type="GO" id="GO:0016491">
    <property type="term" value="F:oxidoreductase activity"/>
    <property type="evidence" value="ECO:0007669"/>
    <property type="project" value="InterPro"/>
</dbReference>
<dbReference type="EMBL" id="LKTP01000023">
    <property type="protein sequence ID" value="KRG28261.1"/>
    <property type="molecule type" value="Genomic_DNA"/>
</dbReference>
<evidence type="ECO:0000313" key="2">
    <source>
        <dbReference type="EMBL" id="KRG28261.1"/>
    </source>
</evidence>
<dbReference type="InterPro" id="IPR001853">
    <property type="entry name" value="DSBA-like_thioredoxin_dom"/>
</dbReference>
<accession>A0A0Q9Z5R3</accession>
<feature type="domain" description="DSBA-like thioredoxin" evidence="1">
    <location>
        <begin position="3"/>
        <end position="205"/>
    </location>
</feature>
<proteinExistence type="predicted"/>
<dbReference type="SUPFAM" id="SSF52833">
    <property type="entry name" value="Thioredoxin-like"/>
    <property type="match status" value="1"/>
</dbReference>
<dbReference type="OrthoDB" id="9799122at2"/>
<gene>
    <name evidence="2" type="ORF">APR42_05595</name>
</gene>
<evidence type="ECO:0000259" key="1">
    <source>
        <dbReference type="Pfam" id="PF01323"/>
    </source>
</evidence>
<dbReference type="PANTHER" id="PTHR13887">
    <property type="entry name" value="GLUTATHIONE S-TRANSFERASE KAPPA"/>
    <property type="match status" value="1"/>
</dbReference>
<dbReference type="PANTHER" id="PTHR13887:SF41">
    <property type="entry name" value="THIOREDOXIN SUPERFAMILY PROTEIN"/>
    <property type="match status" value="1"/>
</dbReference>
<evidence type="ECO:0000313" key="3">
    <source>
        <dbReference type="Proteomes" id="UP000051643"/>
    </source>
</evidence>
<dbReference type="STRING" id="270918.APR42_05595"/>
<dbReference type="AlphaFoldDB" id="A0A0Q9Z5R3"/>
<protein>
    <submittedName>
        <fullName evidence="2">Disulfide bond formation protein DsbA</fullName>
    </submittedName>
</protein>
<organism evidence="2 3">
    <name type="scientific">Salegentibacter mishustinae</name>
    <dbReference type="NCBI Taxonomy" id="270918"/>
    <lineage>
        <taxon>Bacteria</taxon>
        <taxon>Pseudomonadati</taxon>
        <taxon>Bacteroidota</taxon>
        <taxon>Flavobacteriia</taxon>
        <taxon>Flavobacteriales</taxon>
        <taxon>Flavobacteriaceae</taxon>
        <taxon>Salegentibacter</taxon>
    </lineage>
</organism>
<dbReference type="RefSeq" id="WP_057481933.1">
    <property type="nucleotide sequence ID" value="NZ_BMWR01000001.1"/>
</dbReference>
<comment type="caution">
    <text evidence="2">The sequence shown here is derived from an EMBL/GenBank/DDBJ whole genome shotgun (WGS) entry which is preliminary data.</text>
</comment>
<dbReference type="InterPro" id="IPR036249">
    <property type="entry name" value="Thioredoxin-like_sf"/>
</dbReference>
<sequence>MKVKIWSDVRCPFCYIGKKKFENALVDFSGKDQVEIEWKSYQLDSTLKTDPNLNTLEYFMKVKNISESQARDMFKGATQMAEEVGLDFNLEGSVLANSFMAHRLIQLAKSKEVDNEAEEALFKAHFTEGKNIDDPKVIEEIATSVGINSNEVKDMLASDAFSYEVKQDEMEARNIGVRGVPFFVFDDKFAISGAQPSEVFLQTLQKAWEELETN</sequence>
<dbReference type="CDD" id="cd03024">
    <property type="entry name" value="DsbA_FrnE"/>
    <property type="match status" value="1"/>
</dbReference>
<dbReference type="Gene3D" id="3.40.30.10">
    <property type="entry name" value="Glutaredoxin"/>
    <property type="match status" value="1"/>
</dbReference>
<name>A0A0Q9Z5R3_9FLAO</name>
<keyword evidence="3" id="KW-1185">Reference proteome</keyword>
<dbReference type="Pfam" id="PF01323">
    <property type="entry name" value="DSBA"/>
    <property type="match status" value="1"/>
</dbReference>
<dbReference type="Proteomes" id="UP000051643">
    <property type="component" value="Unassembled WGS sequence"/>
</dbReference>
<reference evidence="2" key="1">
    <citation type="submission" date="2015-10" db="EMBL/GenBank/DDBJ databases">
        <title>Draft genome sequence of Salegentibacter mishustinae KCTC 12263.</title>
        <authorList>
            <person name="Lin W."/>
            <person name="Zheng Q."/>
        </authorList>
    </citation>
    <scope>NUCLEOTIDE SEQUENCE [LARGE SCALE GENOMIC DNA]</scope>
    <source>
        <strain evidence="2">KCTC 12263</strain>
    </source>
</reference>